<name>A0A1M4ZCP8_9FIRM</name>
<dbReference type="Proteomes" id="UP000184196">
    <property type="component" value="Unassembled WGS sequence"/>
</dbReference>
<dbReference type="SUPFAM" id="SSF53448">
    <property type="entry name" value="Nucleotide-diphospho-sugar transferases"/>
    <property type="match status" value="1"/>
</dbReference>
<reference evidence="2" key="1">
    <citation type="submission" date="2016-11" db="EMBL/GenBank/DDBJ databases">
        <authorList>
            <person name="Varghese N."/>
            <person name="Submissions S."/>
        </authorList>
    </citation>
    <scope>NUCLEOTIDE SEQUENCE [LARGE SCALE GENOMIC DNA]</scope>
    <source>
        <strain evidence="2">DSM 11792</strain>
    </source>
</reference>
<dbReference type="AlphaFoldDB" id="A0A1M4ZCP8"/>
<organism evidence="1 2">
    <name type="scientific">Desulfofundulus australicus DSM 11792</name>
    <dbReference type="NCBI Taxonomy" id="1121425"/>
    <lineage>
        <taxon>Bacteria</taxon>
        <taxon>Bacillati</taxon>
        <taxon>Bacillota</taxon>
        <taxon>Clostridia</taxon>
        <taxon>Eubacteriales</taxon>
        <taxon>Peptococcaceae</taxon>
        <taxon>Desulfofundulus</taxon>
    </lineage>
</organism>
<gene>
    <name evidence="1" type="ORF">SAMN02745218_01583</name>
</gene>
<evidence type="ECO:0000313" key="2">
    <source>
        <dbReference type="Proteomes" id="UP000184196"/>
    </source>
</evidence>
<dbReference type="RefSeq" id="WP_027356158.1">
    <property type="nucleotide sequence ID" value="NZ_FQUW01000016.1"/>
</dbReference>
<keyword evidence="2" id="KW-1185">Reference proteome</keyword>
<evidence type="ECO:0008006" key="3">
    <source>
        <dbReference type="Google" id="ProtNLM"/>
    </source>
</evidence>
<accession>A0A1M4ZCP8</accession>
<dbReference type="EMBL" id="FQUW01000016">
    <property type="protein sequence ID" value="SHF15791.1"/>
    <property type="molecule type" value="Genomic_DNA"/>
</dbReference>
<evidence type="ECO:0000313" key="1">
    <source>
        <dbReference type="EMBL" id="SHF15791.1"/>
    </source>
</evidence>
<protein>
    <recommendedName>
        <fullName evidence="3">Glycosyl transferase family 2</fullName>
    </recommendedName>
</protein>
<sequence length="267" mass="28694">MLVAVVPAKNEAPRLEKVLRNLLAVPVDMVLTVLNGCRDCSEQIVRSFPSRRVKALVFPEPLGIDVPRAVGALQVRKLGARAVLFVDGDMDGDIVDVLRDLAGAVTAGGMDLALTNCYPVDELARLSDLASYLLAIRLALNRELGLAQTIGPASPSHGPHAVSRRFLCSIPVREIAVPPVALALAARQGLKIGVGATIAHRHLGSPFRSPVHARCIAETIIGDSLEAINMARGLPRKRSLNGVTYLGYHPERRFDLLEAFSLREGLT</sequence>
<dbReference type="InterPro" id="IPR029044">
    <property type="entry name" value="Nucleotide-diphossugar_trans"/>
</dbReference>
<dbReference type="Gene3D" id="3.90.550.10">
    <property type="entry name" value="Spore Coat Polysaccharide Biosynthesis Protein SpsA, Chain A"/>
    <property type="match status" value="1"/>
</dbReference>
<dbReference type="OrthoDB" id="2902148at2"/>
<proteinExistence type="predicted"/>